<dbReference type="SUPFAM" id="SSF56300">
    <property type="entry name" value="Metallo-dependent phosphatases"/>
    <property type="match status" value="1"/>
</dbReference>
<gene>
    <name evidence="6" type="ORF">A7D00_4346</name>
</gene>
<feature type="domain" description="5'-Nucleotidase C-terminal" evidence="5">
    <location>
        <begin position="348"/>
        <end position="497"/>
    </location>
</feature>
<evidence type="ECO:0000313" key="7">
    <source>
        <dbReference type="Proteomes" id="UP000243519"/>
    </source>
</evidence>
<keyword evidence="7" id="KW-1185">Reference proteome</keyword>
<dbReference type="InterPro" id="IPR029052">
    <property type="entry name" value="Metallo-depent_PP-like"/>
</dbReference>
<dbReference type="Proteomes" id="UP000243519">
    <property type="component" value="Unassembled WGS sequence"/>
</dbReference>
<dbReference type="GO" id="GO:0009166">
    <property type="term" value="P:nucleotide catabolic process"/>
    <property type="evidence" value="ECO:0007669"/>
    <property type="project" value="InterPro"/>
</dbReference>
<dbReference type="GO" id="GO:0000166">
    <property type="term" value="F:nucleotide binding"/>
    <property type="evidence" value="ECO:0007669"/>
    <property type="project" value="UniProtKB-KW"/>
</dbReference>
<sequence length="574" mass="63506">MAQTKGITLLHFNDVYHISDAEQVARFATVLANPRYITDDVSAPDHQLRLFSGDVFSPSLEASVLRGEHIPTILNAMNIDVACYGNHDFDFGEDRLVELSRITKFPWMLTNVLRRDSQSTQGRDDKLLALAHKYIIREVGGLKIGFIGLARTLASDWPSNCQHLPSCTICEPATVARTTARHLRESEKCDLVIALTHMRLAEDIAVSQNTKTGSGRVDLILGGHDHDVVQRSSTDFNNDPRVRHPGFTSGSATGIFCTEGDIRIIKSGTDWNGLSVLRLTFSKQADGTTSISNLKLYQVADLKSLPNYANIRPCPITVKAITDVQTKIAKLVEKPLVITSIPLEGRFRIIRSRETNLGNMLADVVRFFYNTDIAFVNSGAIRCDRIIDSGTDEPLRIRDIIDISPFDNAFVIKRVSGQILAASLENSVSDAHTDGRFLHVSGLTMVVDWSRPEGQRVGDIMYVPKHGPRRAVLSRDFYTVAMVDFIASGFDGYSCFRHCETLLEAEGSMTDTNLLLQVFEADGRGDGSFQQLDEAVEGIKRAQKVVIRGRHPTKGLPVISPSVEGRIRVVTSNL</sequence>
<evidence type="ECO:0000313" key="6">
    <source>
        <dbReference type="EMBL" id="OAL71444.1"/>
    </source>
</evidence>
<dbReference type="PRINTS" id="PR01607">
    <property type="entry name" value="APYRASEFAMLY"/>
</dbReference>
<evidence type="ECO:0000259" key="4">
    <source>
        <dbReference type="Pfam" id="PF00149"/>
    </source>
</evidence>
<dbReference type="InterPro" id="IPR004843">
    <property type="entry name" value="Calcineurin-like_PHP"/>
</dbReference>
<reference evidence="6 7" key="1">
    <citation type="submission" date="2016-05" db="EMBL/GenBank/DDBJ databases">
        <title>Genome sequencing of Trichophyton violaceum CMCC(F)T3l isolated from hair.</title>
        <authorList>
            <person name="Zhan P."/>
            <person name="Tao Y."/>
            <person name="Liu W."/>
        </authorList>
    </citation>
    <scope>NUCLEOTIDE SEQUENCE [LARGE SCALE GENOMIC DNA]</scope>
    <source>
        <strain evidence="7">CMCC(F)T3l</strain>
    </source>
</reference>
<dbReference type="EMBL" id="LHPN01000006">
    <property type="protein sequence ID" value="OAL71444.1"/>
    <property type="molecule type" value="Genomic_DNA"/>
</dbReference>
<dbReference type="InterPro" id="IPR008334">
    <property type="entry name" value="5'-Nucleotdase_C"/>
</dbReference>
<keyword evidence="3" id="KW-0547">Nucleotide-binding</keyword>
<evidence type="ECO:0000256" key="3">
    <source>
        <dbReference type="RuleBase" id="RU362119"/>
    </source>
</evidence>
<feature type="domain" description="Calcineurin-like phosphoesterase" evidence="4">
    <location>
        <begin position="8"/>
        <end position="227"/>
    </location>
</feature>
<dbReference type="InterPro" id="IPR036907">
    <property type="entry name" value="5'-Nucleotdase_C_sf"/>
</dbReference>
<dbReference type="Pfam" id="PF02872">
    <property type="entry name" value="5_nucleotid_C"/>
    <property type="match status" value="1"/>
</dbReference>
<dbReference type="PANTHER" id="PTHR11575">
    <property type="entry name" value="5'-NUCLEOTIDASE-RELATED"/>
    <property type="match status" value="1"/>
</dbReference>
<organism evidence="6 7">
    <name type="scientific">Trichophyton violaceum</name>
    <dbReference type="NCBI Taxonomy" id="34388"/>
    <lineage>
        <taxon>Eukaryota</taxon>
        <taxon>Fungi</taxon>
        <taxon>Dikarya</taxon>
        <taxon>Ascomycota</taxon>
        <taxon>Pezizomycotina</taxon>
        <taxon>Eurotiomycetes</taxon>
        <taxon>Eurotiomycetidae</taxon>
        <taxon>Onygenales</taxon>
        <taxon>Arthrodermataceae</taxon>
        <taxon>Trichophyton</taxon>
    </lineage>
</organism>
<dbReference type="Gene3D" id="3.90.780.10">
    <property type="entry name" value="5'-Nucleotidase, C-terminal domain"/>
    <property type="match status" value="1"/>
</dbReference>
<dbReference type="GO" id="GO:0016787">
    <property type="term" value="F:hydrolase activity"/>
    <property type="evidence" value="ECO:0007669"/>
    <property type="project" value="UniProtKB-KW"/>
</dbReference>
<comment type="similarity">
    <text evidence="1 3">Belongs to the 5'-nucleotidase family.</text>
</comment>
<protein>
    <submittedName>
        <fullName evidence="6">Uncharacterized protein</fullName>
    </submittedName>
</protein>
<dbReference type="AlphaFoldDB" id="A0A178FHE2"/>
<dbReference type="Gene3D" id="3.60.21.10">
    <property type="match status" value="1"/>
</dbReference>
<accession>A0A178FHE2</accession>
<dbReference type="PANTHER" id="PTHR11575:SF41">
    <property type="entry name" value="PUTATIVE (AFU_ORTHOLOGUE AFUA_1G01160)-RELATED"/>
    <property type="match status" value="1"/>
</dbReference>
<dbReference type="SUPFAM" id="SSF55816">
    <property type="entry name" value="5'-nucleotidase (syn. UDP-sugar hydrolase), C-terminal domain"/>
    <property type="match status" value="1"/>
</dbReference>
<keyword evidence="2" id="KW-0732">Signal</keyword>
<comment type="caution">
    <text evidence="6">The sequence shown here is derived from an EMBL/GenBank/DDBJ whole genome shotgun (WGS) entry which is preliminary data.</text>
</comment>
<dbReference type="Pfam" id="PF00149">
    <property type="entry name" value="Metallophos"/>
    <property type="match status" value="1"/>
</dbReference>
<keyword evidence="3" id="KW-0378">Hydrolase</keyword>
<evidence type="ECO:0000256" key="1">
    <source>
        <dbReference type="ARBA" id="ARBA00006654"/>
    </source>
</evidence>
<proteinExistence type="inferred from homology"/>
<dbReference type="OrthoDB" id="10252235at2759"/>
<name>A0A178FHE2_TRIVO</name>
<evidence type="ECO:0000256" key="2">
    <source>
        <dbReference type="ARBA" id="ARBA00022729"/>
    </source>
</evidence>
<evidence type="ECO:0000259" key="5">
    <source>
        <dbReference type="Pfam" id="PF02872"/>
    </source>
</evidence>
<dbReference type="InterPro" id="IPR006179">
    <property type="entry name" value="5_nucleotidase/apyrase"/>
</dbReference>